<keyword evidence="4" id="KW-0234">DNA repair</keyword>
<dbReference type="CDD" id="cd09487">
    <property type="entry name" value="SAM_superfamily"/>
    <property type="match status" value="1"/>
</dbReference>
<dbReference type="GO" id="GO:0006303">
    <property type="term" value="P:double-strand break repair via nonhomologous end joining"/>
    <property type="evidence" value="ECO:0007669"/>
    <property type="project" value="TreeGrafter"/>
</dbReference>
<dbReference type="InterPro" id="IPR036866">
    <property type="entry name" value="RibonucZ/Hydroxyglut_hydro"/>
</dbReference>
<dbReference type="Proteomes" id="UP000436088">
    <property type="component" value="Unassembled WGS sequence"/>
</dbReference>
<feature type="region of interest" description="Disordered" evidence="6">
    <location>
        <begin position="300"/>
        <end position="327"/>
    </location>
</feature>
<feature type="compositionally biased region" description="Polar residues" evidence="6">
    <location>
        <begin position="28"/>
        <end position="39"/>
    </location>
</feature>
<name>A0A6A2XV80_HIBSY</name>
<feature type="domain" description="DNA repair metallo-beta-lactamase" evidence="7">
    <location>
        <begin position="627"/>
        <end position="666"/>
    </location>
</feature>
<dbReference type="GO" id="GO:0036297">
    <property type="term" value="P:interstrand cross-link repair"/>
    <property type="evidence" value="ECO:0007669"/>
    <property type="project" value="TreeGrafter"/>
</dbReference>
<feature type="region of interest" description="Disordered" evidence="6">
    <location>
        <begin position="17"/>
        <end position="74"/>
    </location>
</feature>
<comment type="similarity">
    <text evidence="2">Belongs to the DNA repair metallo-beta-lactamase (DRMBL) family.</text>
</comment>
<dbReference type="Gene3D" id="3.60.15.10">
    <property type="entry name" value="Ribonuclease Z/Hydroxyacylglutathione hydrolase-like"/>
    <property type="match status" value="1"/>
</dbReference>
<evidence type="ECO:0000313" key="8">
    <source>
        <dbReference type="EMBL" id="KAE8658024.1"/>
    </source>
</evidence>
<comment type="subcellular location">
    <subcellularLocation>
        <location evidence="1">Nucleus</location>
    </subcellularLocation>
</comment>
<dbReference type="FunFam" id="3.60.15.10:FF:000027">
    <property type="entry name" value="DNA ligase 6"/>
    <property type="match status" value="1"/>
</dbReference>
<sequence>MLSRSSASQLINCAGAGAVDDDDDFQVLPTQAPSASFKPTSCKPPRKPSNTPHPPFKKRKRSANPGKENAVVSTVPETRSDDLTDLDDTCGLDLIPSSMDCSVELNSSQNRESGTVKCDEKKNESLELNKGYLCNSIESRLIKPVSALSEGFIEDCEEDNELDELLKLCDEVDEEGEEEEASLEAANSIEEERNSLHNDSVPCPLCGVDISYLNESSVWFTPMIVSTRWRIRLLKMLFHLVLIRSFIAFLRYAEAFVREEVDWDTLKWLTEEVLLHLALGRRLCMLLVNSEKKASMQLRHVGHPTHESGSARSNRRKMQTELSNVTDNETIKPAANKLITDFFPDLVSDRKKVCTPSRGQHLSGKGQQTSGKGQPNSGRRPVQKNHVKNGKLKNIPSWCCIPGTSFRVDAFRYLRGDCSHWFLTHFHMDHYQGLTKSFCHGKIYCSSVTARLVNLKLGIPWAMLQVLPLNEKINISGIYITCLDANHCPGSLMILFEPPNGKAVLHTGDFRYSEEMASMPLWNACPINTLILDTTYCNPQVRLCINNSIALDNNWLLFTYQLMYILTYGNLLSFHLVPYANISPNFMPTVDMFTRKERLFLEVARVLRRKVYITAAKLRLLECLGFSEKDMQWYEVPYSEHSSFSELKDFVKLVSPESIIPSVNNDGPDSAKAMISQLLS</sequence>
<dbReference type="PANTHER" id="PTHR23240">
    <property type="entry name" value="DNA CROSS-LINK REPAIR PROTEIN PSO2/SNM1-RELATED"/>
    <property type="match status" value="1"/>
</dbReference>
<dbReference type="PANTHER" id="PTHR23240:SF6">
    <property type="entry name" value="DNA CROSS-LINK REPAIR 1A PROTEIN"/>
    <property type="match status" value="1"/>
</dbReference>
<dbReference type="InterPro" id="IPR011084">
    <property type="entry name" value="DRMBL"/>
</dbReference>
<evidence type="ECO:0000256" key="5">
    <source>
        <dbReference type="ARBA" id="ARBA00023242"/>
    </source>
</evidence>
<evidence type="ECO:0000256" key="3">
    <source>
        <dbReference type="ARBA" id="ARBA00022763"/>
    </source>
</evidence>
<dbReference type="GO" id="GO:0035312">
    <property type="term" value="F:5'-3' DNA exonuclease activity"/>
    <property type="evidence" value="ECO:0007669"/>
    <property type="project" value="TreeGrafter"/>
</dbReference>
<dbReference type="Pfam" id="PF07522">
    <property type="entry name" value="DRMBL"/>
    <property type="match status" value="1"/>
</dbReference>
<evidence type="ECO:0000256" key="1">
    <source>
        <dbReference type="ARBA" id="ARBA00004123"/>
    </source>
</evidence>
<evidence type="ECO:0000313" key="9">
    <source>
        <dbReference type="Proteomes" id="UP000436088"/>
    </source>
</evidence>
<dbReference type="GO" id="GO:0003684">
    <property type="term" value="F:damaged DNA binding"/>
    <property type="evidence" value="ECO:0007669"/>
    <property type="project" value="TreeGrafter"/>
</dbReference>
<comment type="caution">
    <text evidence="8">The sequence shown here is derived from an EMBL/GenBank/DDBJ whole genome shotgun (WGS) entry which is preliminary data.</text>
</comment>
<keyword evidence="5" id="KW-0539">Nucleus</keyword>
<gene>
    <name evidence="8" type="ORF">F3Y22_tig00116975pilonHSYRG00082</name>
</gene>
<keyword evidence="9" id="KW-1185">Reference proteome</keyword>
<dbReference type="EMBL" id="VEPZ02001748">
    <property type="protein sequence ID" value="KAE8658024.1"/>
    <property type="molecule type" value="Genomic_DNA"/>
</dbReference>
<protein>
    <submittedName>
        <fullName evidence="8">Sterile alpha motif domain-containing protein isoform 5</fullName>
    </submittedName>
</protein>
<proteinExistence type="inferred from homology"/>
<organism evidence="8 9">
    <name type="scientific">Hibiscus syriacus</name>
    <name type="common">Rose of Sharon</name>
    <dbReference type="NCBI Taxonomy" id="106335"/>
    <lineage>
        <taxon>Eukaryota</taxon>
        <taxon>Viridiplantae</taxon>
        <taxon>Streptophyta</taxon>
        <taxon>Embryophyta</taxon>
        <taxon>Tracheophyta</taxon>
        <taxon>Spermatophyta</taxon>
        <taxon>Magnoliopsida</taxon>
        <taxon>eudicotyledons</taxon>
        <taxon>Gunneridae</taxon>
        <taxon>Pentapetalae</taxon>
        <taxon>rosids</taxon>
        <taxon>malvids</taxon>
        <taxon>Malvales</taxon>
        <taxon>Malvaceae</taxon>
        <taxon>Malvoideae</taxon>
        <taxon>Hibiscus</taxon>
    </lineage>
</organism>
<keyword evidence="3" id="KW-0227">DNA damage</keyword>
<evidence type="ECO:0000256" key="4">
    <source>
        <dbReference type="ARBA" id="ARBA00023204"/>
    </source>
</evidence>
<dbReference type="GO" id="GO:0005634">
    <property type="term" value="C:nucleus"/>
    <property type="evidence" value="ECO:0007669"/>
    <property type="project" value="UniProtKB-SubCell"/>
</dbReference>
<reference evidence="8" key="1">
    <citation type="submission" date="2019-09" db="EMBL/GenBank/DDBJ databases">
        <title>Draft genome information of white flower Hibiscus syriacus.</title>
        <authorList>
            <person name="Kim Y.-M."/>
        </authorList>
    </citation>
    <scope>NUCLEOTIDE SEQUENCE [LARGE SCALE GENOMIC DNA]</scope>
    <source>
        <strain evidence="8">YM2019G1</strain>
    </source>
</reference>
<evidence type="ECO:0000256" key="2">
    <source>
        <dbReference type="ARBA" id="ARBA00010304"/>
    </source>
</evidence>
<dbReference type="AlphaFoldDB" id="A0A6A2XV80"/>
<feature type="compositionally biased region" description="Low complexity" evidence="6">
    <location>
        <begin position="363"/>
        <end position="374"/>
    </location>
</feature>
<evidence type="ECO:0000256" key="6">
    <source>
        <dbReference type="SAM" id="MobiDB-lite"/>
    </source>
</evidence>
<accession>A0A6A2XV80</accession>
<dbReference type="SUPFAM" id="SSF56281">
    <property type="entry name" value="Metallo-hydrolase/oxidoreductase"/>
    <property type="match status" value="1"/>
</dbReference>
<evidence type="ECO:0000259" key="7">
    <source>
        <dbReference type="Pfam" id="PF07522"/>
    </source>
</evidence>
<dbReference type="CDD" id="cd16273">
    <property type="entry name" value="SNM1A-1C-like_MBL-fold"/>
    <property type="match status" value="1"/>
</dbReference>
<feature type="region of interest" description="Disordered" evidence="6">
    <location>
        <begin position="354"/>
        <end position="387"/>
    </location>
</feature>